<dbReference type="STRING" id="1123360.thalar_02286"/>
<sequence>MRRSQINDEILKGMEFIQSFGFKLPPFAFWSPDEFRAKRADIRGILDGKLGWDLTDYGQGQFDTLGLFLFTVRNGSLDALKRGEGFCYAEKIMISRRDQVSPMHRHILKAEDIINRGGAKLALEMFTSDAQGNIDDTANFEVVTDGVRQTLAAGSVLTLDPGESITLLPGNWHAFWGEGGDVLIGEVSSVNDDDHDNIFREPLGRFPQIEEDVDPLHLLVGDYRTL</sequence>
<dbReference type="AlphaFoldDB" id="S9QDF2"/>
<dbReference type="OrthoDB" id="27002at2"/>
<dbReference type="eggNOG" id="COG3822">
    <property type="taxonomic scope" value="Bacteria"/>
</dbReference>
<comment type="catalytic activity">
    <reaction evidence="6">
        <text>D-lyxose = D-xylulose</text>
        <dbReference type="Rhea" id="RHEA:14201"/>
        <dbReference type="ChEBI" id="CHEBI:16789"/>
        <dbReference type="ChEBI" id="CHEBI:17140"/>
        <dbReference type="EC" id="5.3.1.15"/>
    </reaction>
</comment>
<dbReference type="GO" id="GO:0047828">
    <property type="term" value="F:D-lyxose ketol-isomerase activity"/>
    <property type="evidence" value="ECO:0007669"/>
    <property type="project" value="UniProtKB-EC"/>
</dbReference>
<evidence type="ECO:0000256" key="7">
    <source>
        <dbReference type="ARBA" id="ARBA00044951"/>
    </source>
</evidence>
<evidence type="ECO:0000256" key="1">
    <source>
        <dbReference type="ARBA" id="ARBA00001936"/>
    </source>
</evidence>
<evidence type="ECO:0000256" key="6">
    <source>
        <dbReference type="ARBA" id="ARBA00044907"/>
    </source>
</evidence>
<comment type="caution">
    <text evidence="9">The sequence shown here is derived from an EMBL/GenBank/DDBJ whole genome shotgun (WGS) entry which is preliminary data.</text>
</comment>
<proteinExistence type="inferred from homology"/>
<accession>S9QDF2</accession>
<evidence type="ECO:0000256" key="3">
    <source>
        <dbReference type="ARBA" id="ARBA00023211"/>
    </source>
</evidence>
<keyword evidence="3" id="KW-0464">Manganese</keyword>
<evidence type="ECO:0000256" key="8">
    <source>
        <dbReference type="ARBA" id="ARBA00044972"/>
    </source>
</evidence>
<dbReference type="GO" id="GO:0046872">
    <property type="term" value="F:metal ion binding"/>
    <property type="evidence" value="ECO:0007669"/>
    <property type="project" value="UniProtKB-KW"/>
</dbReference>
<comment type="similarity">
    <text evidence="7">Belongs to the D-lyxose ketol-isomerase family.</text>
</comment>
<dbReference type="CDD" id="cd20309">
    <property type="entry name" value="cupin_EcSI"/>
    <property type="match status" value="1"/>
</dbReference>
<evidence type="ECO:0000313" key="9">
    <source>
        <dbReference type="EMBL" id="EPX79461.1"/>
    </source>
</evidence>
<keyword evidence="10" id="KW-1185">Reference proteome</keyword>
<name>S9QDF2_9RHOB</name>
<gene>
    <name evidence="9" type="ORF">thalar_02286</name>
</gene>
<evidence type="ECO:0000313" key="10">
    <source>
        <dbReference type="Proteomes" id="UP000015351"/>
    </source>
</evidence>
<dbReference type="Gene3D" id="2.60.120.10">
    <property type="entry name" value="Jelly Rolls"/>
    <property type="match status" value="1"/>
</dbReference>
<keyword evidence="9" id="KW-0378">Hydrolase</keyword>
<dbReference type="InterPro" id="IPR014710">
    <property type="entry name" value="RmlC-like_jellyroll"/>
</dbReference>
<evidence type="ECO:0000256" key="4">
    <source>
        <dbReference type="ARBA" id="ARBA00023235"/>
    </source>
</evidence>
<dbReference type="Pfam" id="PF07385">
    <property type="entry name" value="Lyx_isomer"/>
    <property type="match status" value="1"/>
</dbReference>
<dbReference type="GO" id="GO:0016787">
    <property type="term" value="F:hydrolase activity"/>
    <property type="evidence" value="ECO:0007669"/>
    <property type="project" value="UniProtKB-KW"/>
</dbReference>
<keyword evidence="2" id="KW-0479">Metal-binding</keyword>
<reference evidence="10" key="1">
    <citation type="journal article" date="2013" name="Stand. Genomic Sci.">
        <title>Genome sequence of the Litoreibacter arenae type strain (DSM 19593(T)), a member of the Roseobacter clade isolated from sea sand.</title>
        <authorList>
            <person name="Riedel T."/>
            <person name="Fiebig A."/>
            <person name="Petersen J."/>
            <person name="Gronow S."/>
            <person name="Kyrpides N.C."/>
            <person name="Goker M."/>
            <person name="Klenk H.P."/>
        </authorList>
    </citation>
    <scope>NUCLEOTIDE SEQUENCE [LARGE SCALE GENOMIC DNA]</scope>
    <source>
        <strain evidence="10">DSM 19593</strain>
    </source>
</reference>
<evidence type="ECO:0000256" key="2">
    <source>
        <dbReference type="ARBA" id="ARBA00022723"/>
    </source>
</evidence>
<dbReference type="EC" id="5.3.1.15" evidence="8"/>
<dbReference type="HOGENOM" id="CLU_1204311_0_0_5"/>
<evidence type="ECO:0000256" key="5">
    <source>
        <dbReference type="ARBA" id="ARBA00023277"/>
    </source>
</evidence>
<keyword evidence="5" id="KW-0119">Carbohydrate metabolism</keyword>
<dbReference type="InterPro" id="IPR010864">
    <property type="entry name" value="D-lyxose_isomer"/>
</dbReference>
<protein>
    <recommendedName>
        <fullName evidence="8">D-lyxose ketol-isomerase</fullName>
        <ecNumber evidence="8">5.3.1.15</ecNumber>
    </recommendedName>
</protein>
<keyword evidence="4" id="KW-0413">Isomerase</keyword>
<dbReference type="PATRIC" id="fig|1123360.3.peg.2264"/>
<dbReference type="EMBL" id="AONI01000010">
    <property type="protein sequence ID" value="EPX79461.1"/>
    <property type="molecule type" value="Genomic_DNA"/>
</dbReference>
<comment type="cofactor">
    <cofactor evidence="1">
        <name>Mn(2+)</name>
        <dbReference type="ChEBI" id="CHEBI:29035"/>
    </cofactor>
</comment>
<dbReference type="RefSeq" id="WP_021100841.1">
    <property type="nucleotide sequence ID" value="NZ_KE557306.1"/>
</dbReference>
<dbReference type="InterPro" id="IPR047581">
    <property type="entry name" value="EcSI_cupin"/>
</dbReference>
<dbReference type="Proteomes" id="UP000015351">
    <property type="component" value="Unassembled WGS sequence"/>
</dbReference>
<organism evidence="9 10">
    <name type="scientific">Litoreibacter arenae DSM 19593</name>
    <dbReference type="NCBI Taxonomy" id="1123360"/>
    <lineage>
        <taxon>Bacteria</taxon>
        <taxon>Pseudomonadati</taxon>
        <taxon>Pseudomonadota</taxon>
        <taxon>Alphaproteobacteria</taxon>
        <taxon>Rhodobacterales</taxon>
        <taxon>Roseobacteraceae</taxon>
        <taxon>Litoreibacter</taxon>
    </lineage>
</organism>